<feature type="transmembrane region" description="Helical" evidence="4">
    <location>
        <begin position="168"/>
        <end position="187"/>
    </location>
</feature>
<dbReference type="PANTHER" id="PTHR23518:SF2">
    <property type="entry name" value="MAJOR FACILITATOR SUPERFAMILY TRANSPORTER"/>
    <property type="match status" value="1"/>
</dbReference>
<protein>
    <submittedName>
        <fullName evidence="6">MFS transporter</fullName>
    </submittedName>
</protein>
<dbReference type="SUPFAM" id="SSF103473">
    <property type="entry name" value="MFS general substrate transporter"/>
    <property type="match status" value="1"/>
</dbReference>
<feature type="transmembrane region" description="Helical" evidence="4">
    <location>
        <begin position="76"/>
        <end position="98"/>
    </location>
</feature>
<feature type="transmembrane region" description="Helical" evidence="4">
    <location>
        <begin position="33"/>
        <end position="55"/>
    </location>
</feature>
<keyword evidence="7" id="KW-1185">Reference proteome</keyword>
<evidence type="ECO:0000256" key="2">
    <source>
        <dbReference type="ARBA" id="ARBA00022989"/>
    </source>
</evidence>
<name>A0A154QEN8_9GAMM</name>
<dbReference type="EMBL" id="LVJS01000054">
    <property type="protein sequence ID" value="KZC22659.1"/>
    <property type="molecule type" value="Genomic_DNA"/>
</dbReference>
<evidence type="ECO:0000256" key="3">
    <source>
        <dbReference type="ARBA" id="ARBA00023136"/>
    </source>
</evidence>
<evidence type="ECO:0000256" key="4">
    <source>
        <dbReference type="SAM" id="Phobius"/>
    </source>
</evidence>
<dbReference type="AlphaFoldDB" id="A0A154QEN8"/>
<evidence type="ECO:0000313" key="6">
    <source>
        <dbReference type="EMBL" id="KZC22659.1"/>
    </source>
</evidence>
<comment type="caution">
    <text evidence="6">The sequence shown here is derived from an EMBL/GenBank/DDBJ whole genome shotgun (WGS) entry which is preliminary data.</text>
</comment>
<dbReference type="Proteomes" id="UP000076131">
    <property type="component" value="Unassembled WGS sequence"/>
</dbReference>
<feature type="transmembrane region" description="Helical" evidence="4">
    <location>
        <begin position="141"/>
        <end position="161"/>
    </location>
</feature>
<feature type="transmembrane region" description="Helical" evidence="4">
    <location>
        <begin position="216"/>
        <end position="235"/>
    </location>
</feature>
<accession>A0A154QEN8</accession>
<organism evidence="6 7">
    <name type="scientific">Rhodanobacter thiooxydans</name>
    <dbReference type="NCBI Taxonomy" id="416169"/>
    <lineage>
        <taxon>Bacteria</taxon>
        <taxon>Pseudomonadati</taxon>
        <taxon>Pseudomonadota</taxon>
        <taxon>Gammaproteobacteria</taxon>
        <taxon>Lysobacterales</taxon>
        <taxon>Rhodanobacteraceae</taxon>
        <taxon>Rhodanobacter</taxon>
    </lineage>
</organism>
<keyword evidence="1 4" id="KW-0812">Transmembrane</keyword>
<dbReference type="CDD" id="cd17370">
    <property type="entry name" value="MFS_MJ1317_like"/>
    <property type="match status" value="1"/>
</dbReference>
<evidence type="ECO:0000313" key="7">
    <source>
        <dbReference type="Proteomes" id="UP000076131"/>
    </source>
</evidence>
<feature type="transmembrane region" description="Helical" evidence="4">
    <location>
        <begin position="364"/>
        <end position="385"/>
    </location>
</feature>
<evidence type="ECO:0000256" key="1">
    <source>
        <dbReference type="ARBA" id="ARBA00022692"/>
    </source>
</evidence>
<dbReference type="PANTHER" id="PTHR23518">
    <property type="entry name" value="C-METHYLTRANSFERASE"/>
    <property type="match status" value="1"/>
</dbReference>
<dbReference type="Pfam" id="PF07690">
    <property type="entry name" value="MFS_1"/>
    <property type="match status" value="1"/>
</dbReference>
<keyword evidence="3 4" id="KW-0472">Membrane</keyword>
<evidence type="ECO:0000259" key="5">
    <source>
        <dbReference type="PROSITE" id="PS50850"/>
    </source>
</evidence>
<keyword evidence="2 4" id="KW-1133">Transmembrane helix</keyword>
<dbReference type="InterPro" id="IPR020846">
    <property type="entry name" value="MFS_dom"/>
</dbReference>
<proteinExistence type="predicted"/>
<dbReference type="InterPro" id="IPR011701">
    <property type="entry name" value="MFS"/>
</dbReference>
<dbReference type="GO" id="GO:0022857">
    <property type="term" value="F:transmembrane transporter activity"/>
    <property type="evidence" value="ECO:0007669"/>
    <property type="project" value="InterPro"/>
</dbReference>
<sequence length="392" mass="41158">MKQAVSKTVIVLGFVSFLNELSSQIVTPLIPLLLVTTLGAGPMAMGLVDGVANAVASGFRLWAGRRSDVRGRRRKIYVVIGYGLSSIARPLMGLALNWPMVLLLRSFDRVGKGVRGAPRDALVADATPAALRGHAYGINRALDYAGAVGGSLIAAAALVWISHRISVVIMLSAIPAALALVVLVTLVKDAPAKTIKPGAPPAPLRWRALTVPSRRFLAAFLLFAFASASESFILLRAHEIGMSNVQVLLLWAVLCAVQAGVAWRAGSVSDRFNKVTVVTFSWLAYGVSLLLFATVGSIPALWIVVVIYALLTGIGEGAEKTLVSALATAADRGTAFGWFTMISGLGAIPAGFMFGVIWQQSNAGVAFGAFGVLAIVSAALLQMLVPKQRAMA</sequence>
<dbReference type="STRING" id="416169.RHOFW104T7_17785"/>
<gene>
    <name evidence="6" type="ORF">RHOFW104T7_17785</name>
</gene>
<feature type="transmembrane region" description="Helical" evidence="4">
    <location>
        <begin position="285"/>
        <end position="314"/>
    </location>
</feature>
<feature type="transmembrane region" description="Helical" evidence="4">
    <location>
        <begin position="335"/>
        <end position="358"/>
    </location>
</feature>
<dbReference type="InterPro" id="IPR036259">
    <property type="entry name" value="MFS_trans_sf"/>
</dbReference>
<feature type="domain" description="Major facilitator superfamily (MFS) profile" evidence="5">
    <location>
        <begin position="8"/>
        <end position="389"/>
    </location>
</feature>
<dbReference type="PROSITE" id="PS50850">
    <property type="entry name" value="MFS"/>
    <property type="match status" value="1"/>
</dbReference>
<feature type="transmembrane region" description="Helical" evidence="4">
    <location>
        <begin position="247"/>
        <end position="265"/>
    </location>
</feature>
<dbReference type="Gene3D" id="1.20.1250.20">
    <property type="entry name" value="MFS general substrate transporter like domains"/>
    <property type="match status" value="1"/>
</dbReference>
<reference evidence="6 7" key="1">
    <citation type="journal article" date="2016" name="MBio">
        <title>Lateral Gene Transfer in a Heavy Metal-Contaminated-Groundwater Microbial Community.</title>
        <authorList>
            <person name="Hemme C.L."/>
            <person name="Green S.J."/>
            <person name="Rishishwar L."/>
            <person name="Prakash O."/>
            <person name="Pettenato A."/>
            <person name="Chakraborty R."/>
            <person name="Deutschbauer A.M."/>
            <person name="Van Nostrand J.D."/>
            <person name="Wu L."/>
            <person name="He Z."/>
            <person name="Jordan I.K."/>
            <person name="Hazen T.C."/>
            <person name="Arkin A.P."/>
            <person name="Kostka J.E."/>
            <person name="Zhou J."/>
        </authorList>
    </citation>
    <scope>NUCLEOTIDE SEQUENCE [LARGE SCALE GENOMIC DNA]</scope>
    <source>
        <strain evidence="6 7">FW104-T7</strain>
    </source>
</reference>
<dbReference type="RefSeq" id="WP_063107828.1">
    <property type="nucleotide sequence ID" value="NZ_LVJS01000054.1"/>
</dbReference>